<sequence length="261" mass="29658">MGTKAKEKYSKTILYNYLLVFAGLLGISYVIFGFSLGWGFYFGLKIILIFGVMLLAHGVLRINMYNYIRSFINKIVNMGILAALIFIVVMEVTISYAAIFNNTKHVDYIYILGAGIIEDRPSLELKYRLDKTIEYINKNKDVKKIVLCGGKGTDEKFTEAYVMEKYLLSNGIDRKILIKEEKSSTTYENIKYATGIIDNIDKNSDRKIALVSNDFHVFRAKLIADRIGLNLTGLAAATPIYIIPNHHVREYFAIIKCLFLG</sequence>
<dbReference type="InterPro" id="IPR014729">
    <property type="entry name" value="Rossmann-like_a/b/a_fold"/>
</dbReference>
<keyword evidence="1" id="KW-0812">Transmembrane</keyword>
<evidence type="ECO:0000259" key="2">
    <source>
        <dbReference type="Pfam" id="PF02698"/>
    </source>
</evidence>
<dbReference type="GO" id="GO:0043164">
    <property type="term" value="P:Gram-negative-bacterium-type cell wall biogenesis"/>
    <property type="evidence" value="ECO:0007669"/>
    <property type="project" value="TreeGrafter"/>
</dbReference>
<dbReference type="eggNOG" id="COG1434">
    <property type="taxonomic scope" value="Bacteria"/>
</dbReference>
<keyword evidence="1" id="KW-0472">Membrane</keyword>
<evidence type="ECO:0000313" key="4">
    <source>
        <dbReference type="Proteomes" id="UP000036923"/>
    </source>
</evidence>
<dbReference type="AlphaFoldDB" id="A0A0L6JN47"/>
<feature type="transmembrane region" description="Helical" evidence="1">
    <location>
        <begin position="80"/>
        <end position="99"/>
    </location>
</feature>
<protein>
    <recommendedName>
        <fullName evidence="2">DUF218 domain-containing protein</fullName>
    </recommendedName>
</protein>
<dbReference type="STRING" id="398512.Bccel_2438"/>
<organism evidence="3 4">
    <name type="scientific">Pseudobacteroides cellulosolvens ATCC 35603 = DSM 2933</name>
    <dbReference type="NCBI Taxonomy" id="398512"/>
    <lineage>
        <taxon>Bacteria</taxon>
        <taxon>Bacillati</taxon>
        <taxon>Bacillota</taxon>
        <taxon>Clostridia</taxon>
        <taxon>Eubacteriales</taxon>
        <taxon>Oscillospiraceae</taxon>
        <taxon>Pseudobacteroides</taxon>
    </lineage>
</organism>
<dbReference type="Pfam" id="PF02698">
    <property type="entry name" value="DUF218"/>
    <property type="match status" value="1"/>
</dbReference>
<dbReference type="RefSeq" id="WP_036944475.1">
    <property type="nucleotide sequence ID" value="NZ_JQKC01000029.1"/>
</dbReference>
<dbReference type="InterPro" id="IPR003848">
    <property type="entry name" value="DUF218"/>
</dbReference>
<dbReference type="OrthoDB" id="9782395at2"/>
<proteinExistence type="predicted"/>
<accession>A0A0L6JN47</accession>
<keyword evidence="1" id="KW-1133">Transmembrane helix</keyword>
<evidence type="ECO:0000256" key="1">
    <source>
        <dbReference type="SAM" id="Phobius"/>
    </source>
</evidence>
<dbReference type="GO" id="GO:0000270">
    <property type="term" value="P:peptidoglycan metabolic process"/>
    <property type="evidence" value="ECO:0007669"/>
    <property type="project" value="TreeGrafter"/>
</dbReference>
<dbReference type="Proteomes" id="UP000036923">
    <property type="component" value="Unassembled WGS sequence"/>
</dbReference>
<feature type="domain" description="DUF218" evidence="2">
    <location>
        <begin position="107"/>
        <end position="245"/>
    </location>
</feature>
<dbReference type="Gene3D" id="3.40.50.620">
    <property type="entry name" value="HUPs"/>
    <property type="match status" value="1"/>
</dbReference>
<dbReference type="CDD" id="cd06259">
    <property type="entry name" value="YdcF-like"/>
    <property type="match status" value="1"/>
</dbReference>
<reference evidence="4" key="1">
    <citation type="submission" date="2015-07" db="EMBL/GenBank/DDBJ databases">
        <title>Near-Complete Genome Sequence of the Cellulolytic Bacterium Bacteroides (Pseudobacteroides) cellulosolvens ATCC 35603.</title>
        <authorList>
            <person name="Dassa B."/>
            <person name="Utturkar S.M."/>
            <person name="Klingeman D.M."/>
            <person name="Hurt R.A."/>
            <person name="Keller M."/>
            <person name="Xu J."/>
            <person name="Reddy Y.H.K."/>
            <person name="Borovok I."/>
            <person name="Grinberg I.R."/>
            <person name="Lamed R."/>
            <person name="Zhivin O."/>
            <person name="Bayer E.A."/>
            <person name="Brown S.D."/>
        </authorList>
    </citation>
    <scope>NUCLEOTIDE SEQUENCE [LARGE SCALE GENOMIC DNA]</scope>
    <source>
        <strain evidence="4">DSM 2933</strain>
    </source>
</reference>
<dbReference type="PANTHER" id="PTHR30336:SF4">
    <property type="entry name" value="ENVELOPE BIOGENESIS FACTOR ELYC"/>
    <property type="match status" value="1"/>
</dbReference>
<dbReference type="PANTHER" id="PTHR30336">
    <property type="entry name" value="INNER MEMBRANE PROTEIN, PROBABLE PERMEASE"/>
    <property type="match status" value="1"/>
</dbReference>
<evidence type="ECO:0000313" key="3">
    <source>
        <dbReference type="EMBL" id="KNY27170.1"/>
    </source>
</evidence>
<dbReference type="GO" id="GO:0005886">
    <property type="term" value="C:plasma membrane"/>
    <property type="evidence" value="ECO:0007669"/>
    <property type="project" value="TreeGrafter"/>
</dbReference>
<feature type="transmembrane region" description="Helical" evidence="1">
    <location>
        <begin position="12"/>
        <end position="32"/>
    </location>
</feature>
<keyword evidence="4" id="KW-1185">Reference proteome</keyword>
<name>A0A0L6JN47_9FIRM</name>
<gene>
    <name evidence="3" type="ORF">Bccel_2438</name>
</gene>
<comment type="caution">
    <text evidence="3">The sequence shown here is derived from an EMBL/GenBank/DDBJ whole genome shotgun (WGS) entry which is preliminary data.</text>
</comment>
<dbReference type="EMBL" id="LGTC01000001">
    <property type="protein sequence ID" value="KNY27170.1"/>
    <property type="molecule type" value="Genomic_DNA"/>
</dbReference>
<dbReference type="InterPro" id="IPR051599">
    <property type="entry name" value="Cell_Envelope_Assoc"/>
</dbReference>
<feature type="transmembrane region" description="Helical" evidence="1">
    <location>
        <begin position="38"/>
        <end position="60"/>
    </location>
</feature>